<dbReference type="Proteomes" id="UP000193377">
    <property type="component" value="Unassembled WGS sequence"/>
</dbReference>
<dbReference type="EMBL" id="LNKD01000008">
    <property type="protein sequence ID" value="OSG84655.1"/>
    <property type="molecule type" value="Genomic_DNA"/>
</dbReference>
<dbReference type="RefSeq" id="WP_085393568.1">
    <property type="nucleotide sequence ID" value="NZ_LNKD01000008.1"/>
</dbReference>
<name>A0A1X2YR64_BIFAD</name>
<gene>
    <name evidence="1" type="ORF">B0487_2142</name>
</gene>
<evidence type="ECO:0000313" key="2">
    <source>
        <dbReference type="Proteomes" id="UP000193377"/>
    </source>
</evidence>
<accession>A0A1X2YR64</accession>
<organism evidence="1 2">
    <name type="scientific">Bifidobacterium adolescentis</name>
    <dbReference type="NCBI Taxonomy" id="1680"/>
    <lineage>
        <taxon>Bacteria</taxon>
        <taxon>Bacillati</taxon>
        <taxon>Actinomycetota</taxon>
        <taxon>Actinomycetes</taxon>
        <taxon>Bifidobacteriales</taxon>
        <taxon>Bifidobacteriaceae</taxon>
        <taxon>Bifidobacterium</taxon>
    </lineage>
</organism>
<protein>
    <submittedName>
        <fullName evidence="1">Uncharacterized protein</fullName>
    </submittedName>
</protein>
<evidence type="ECO:0000313" key="1">
    <source>
        <dbReference type="EMBL" id="OSG84655.1"/>
    </source>
</evidence>
<reference evidence="1 2" key="1">
    <citation type="journal article" date="2016" name="Sci. Rep.">
        <title>Evaluation of genetic diversity among strains of the human gut commensal Bifidobacterium adolescentis.</title>
        <authorList>
            <person name="Duranti S."/>
            <person name="Milani C."/>
            <person name="Lugli G.A."/>
            <person name="Mancabelli L."/>
            <person name="Turroni F."/>
            <person name="Ferrario C."/>
            <person name="Mangifesta M."/>
            <person name="Viappiani A."/>
            <person name="Sanchez B."/>
            <person name="Margolles A."/>
            <person name="van Sinderen D."/>
            <person name="Ventura M."/>
        </authorList>
    </citation>
    <scope>NUCLEOTIDE SEQUENCE [LARGE SCALE GENOMIC DNA]</scope>
    <source>
        <strain evidence="1 2">487B</strain>
    </source>
</reference>
<comment type="caution">
    <text evidence="1">The sequence shown here is derived from an EMBL/GenBank/DDBJ whole genome shotgun (WGS) entry which is preliminary data.</text>
</comment>
<proteinExistence type="predicted"/>
<sequence>MDTVAFVKDLGWPGTDSRVYEIRVSNLVAICVSCWVLLEDGRFSGDVLPDEGLRERYFTLCERGNASQAKAFIDDLWRTADGMGLEELADWFAEMNDPTTITARYWVHDGVEYLDAAHTLPRDEASR</sequence>
<dbReference type="AlphaFoldDB" id="A0A1X2YR64"/>